<evidence type="ECO:0000256" key="1">
    <source>
        <dbReference type="ARBA" id="ARBA00003843"/>
    </source>
</evidence>
<dbReference type="InterPro" id="IPR050576">
    <property type="entry name" value="Cilia_flagella_integrity"/>
</dbReference>
<evidence type="ECO:0000256" key="5">
    <source>
        <dbReference type="ARBA" id="ARBA00022737"/>
    </source>
</evidence>
<keyword evidence="3" id="KW-0963">Cytoplasm</keyword>
<keyword evidence="15" id="KW-1185">Reference proteome</keyword>
<comment type="caution">
    <text evidence="14">The sequence shown here is derived from an EMBL/GenBank/DDBJ whole genome shotgun (WGS) entry which is preliminary data.</text>
</comment>
<evidence type="ECO:0000256" key="9">
    <source>
        <dbReference type="ARBA" id="ARBA00023212"/>
    </source>
</evidence>
<evidence type="ECO:0000256" key="12">
    <source>
        <dbReference type="ARBA" id="ARBA00038378"/>
    </source>
</evidence>
<dbReference type="STRING" id="6832.A0A553N8M6"/>
<accession>A0A553N8M6</accession>
<organism evidence="14 15">
    <name type="scientific">Tigriopus californicus</name>
    <name type="common">Marine copepod</name>
    <dbReference type="NCBI Taxonomy" id="6832"/>
    <lineage>
        <taxon>Eukaryota</taxon>
        <taxon>Metazoa</taxon>
        <taxon>Ecdysozoa</taxon>
        <taxon>Arthropoda</taxon>
        <taxon>Crustacea</taxon>
        <taxon>Multicrustacea</taxon>
        <taxon>Hexanauplia</taxon>
        <taxon>Copepoda</taxon>
        <taxon>Harpacticoida</taxon>
        <taxon>Harpacticidae</taxon>
        <taxon>Tigriopus</taxon>
    </lineage>
</organism>
<evidence type="ECO:0000256" key="2">
    <source>
        <dbReference type="ARBA" id="ARBA00004611"/>
    </source>
</evidence>
<evidence type="ECO:0000256" key="8">
    <source>
        <dbReference type="ARBA" id="ARBA00023069"/>
    </source>
</evidence>
<evidence type="ECO:0000313" key="14">
    <source>
        <dbReference type="EMBL" id="TRY61792.1"/>
    </source>
</evidence>
<comment type="function">
    <text evidence="1">Cilium-specific protein required for cilia structures.</text>
</comment>
<evidence type="ECO:0000313" key="15">
    <source>
        <dbReference type="Proteomes" id="UP000318571"/>
    </source>
</evidence>
<keyword evidence="7" id="KW-0175">Coiled coil</keyword>
<dbReference type="InterPro" id="IPR001611">
    <property type="entry name" value="Leu-rich_rpt"/>
</dbReference>
<dbReference type="Pfam" id="PF14580">
    <property type="entry name" value="LRR_9"/>
    <property type="match status" value="1"/>
</dbReference>
<evidence type="ECO:0000256" key="13">
    <source>
        <dbReference type="ARBA" id="ARBA00040950"/>
    </source>
</evidence>
<evidence type="ECO:0000256" key="11">
    <source>
        <dbReference type="ARBA" id="ARBA00024433"/>
    </source>
</evidence>
<keyword evidence="5" id="KW-0677">Repeat</keyword>
<dbReference type="InterPro" id="IPR032675">
    <property type="entry name" value="LRR_dom_sf"/>
</dbReference>
<dbReference type="OMA" id="SFMEMMT"/>
<dbReference type="PROSITE" id="PS51450">
    <property type="entry name" value="LRR"/>
    <property type="match status" value="3"/>
</dbReference>
<evidence type="ECO:0000256" key="7">
    <source>
        <dbReference type="ARBA" id="ARBA00023054"/>
    </source>
</evidence>
<evidence type="ECO:0000256" key="3">
    <source>
        <dbReference type="ARBA" id="ARBA00022490"/>
    </source>
</evidence>
<dbReference type="EMBL" id="VCGU01000459">
    <property type="protein sequence ID" value="TRY61792.1"/>
    <property type="molecule type" value="Genomic_DNA"/>
</dbReference>
<dbReference type="SUPFAM" id="SSF52075">
    <property type="entry name" value="Outer arm dynein light chain 1"/>
    <property type="match status" value="1"/>
</dbReference>
<keyword evidence="4" id="KW-0433">Leucine-rich repeat</keyword>
<comment type="subcellular location">
    <subcellularLocation>
        <location evidence="2">Cytoplasm</location>
        <location evidence="2">Cytoskeleton</location>
        <location evidence="2">Flagellum axoneme</location>
    </subcellularLocation>
</comment>
<dbReference type="AlphaFoldDB" id="A0A553N8M6"/>
<sequence>MAGCEDVPRRTCIPILHTRGTHFEVGLDIGRTFQANIETFMSTNDHLNNVLVEKYQSAKVRRIYEKLLHNATETFPHFVDELKGISQGARVPFFKVFLMHVDDVISSICGKEPYGGMLGSTTICCDQENKLPEEKSPNVINIQIICEALNLNPDVIQSSKRSKRAFEIRTAQTLRIEFRRILKIENLQHLTSLTRLFLDNNFIEEITGLECLIHLTWLDLSFNCIRQIQGLNYLDKLEVLALFGNQITAIENIDHLRALKVLRIGKNQITDRKTNIIYLRRLPALKTLSVKDNPFCEEPHWQDFIMAMLPNLMYLECNAISKAKRDAASLQHQGEVFKVKNQEDIAMTENQKAADKVSAEQRHKASFVTALRGEWLICSILKRNEDEELLLAKLLGSCGQTEELSLLAAKFRTQIVEIGDNLYNVGLEELKTRDSEVHMFEECVSLARKMAQDRSIQELELYMADKDKIVDELYDLAGVLENKEAEEITDMQREEAERVRERFSCRTRKVWDKIMSLEVILVNQTEKVLGEFEAEMTKNLTFFIQSAKDLFTAARDADTRHYRRLSELVEASEEEQFQKEDPIFANDHQLSQLAATLHDGHQEFLLEEEAKLQIAVQKWKDDFLARFMKKERKRNRERILELNHFIDTMKQEEEEEIDILPPLQLNLEDD</sequence>
<protein>
    <recommendedName>
        <fullName evidence="11">Dynein axonemal assembly factor 1 homolog</fullName>
    </recommendedName>
    <alternativeName>
        <fullName evidence="13">Dynein regulatory complex subunit 3</fullName>
    </alternativeName>
</protein>
<evidence type="ECO:0000256" key="10">
    <source>
        <dbReference type="ARBA" id="ARBA00023273"/>
    </source>
</evidence>
<dbReference type="Proteomes" id="UP000318571">
    <property type="component" value="Chromosome 8"/>
</dbReference>
<dbReference type="Gene3D" id="1.10.10.2120">
    <property type="match status" value="1"/>
</dbReference>
<keyword evidence="10" id="KW-0966">Cell projection</keyword>
<reference evidence="14 15" key="1">
    <citation type="journal article" date="2018" name="Nat. Ecol. Evol.">
        <title>Genomic signatures of mitonuclear coevolution across populations of Tigriopus californicus.</title>
        <authorList>
            <person name="Barreto F.S."/>
            <person name="Watson E.T."/>
            <person name="Lima T.G."/>
            <person name="Willett C.S."/>
            <person name="Edmands S."/>
            <person name="Li W."/>
            <person name="Burton R.S."/>
        </authorList>
    </citation>
    <scope>NUCLEOTIDE SEQUENCE [LARGE SCALE GENOMIC DNA]</scope>
    <source>
        <strain evidence="14 15">San Diego</strain>
    </source>
</reference>
<keyword evidence="8" id="KW-0969">Cilium</keyword>
<gene>
    <name evidence="14" type="ORF">TCAL_07872</name>
</gene>
<name>A0A553N8M6_TIGCA</name>
<evidence type="ECO:0000256" key="4">
    <source>
        <dbReference type="ARBA" id="ARBA00022614"/>
    </source>
</evidence>
<comment type="similarity">
    <text evidence="12">Belongs to the DRC3 family.</text>
</comment>
<dbReference type="PANTHER" id="PTHR45973">
    <property type="entry name" value="PROTEIN PHOSPHATASE 1 REGULATORY SUBUNIT SDS22-RELATED"/>
    <property type="match status" value="1"/>
</dbReference>
<keyword evidence="9" id="KW-0206">Cytoskeleton</keyword>
<dbReference type="Gene3D" id="3.80.10.10">
    <property type="entry name" value="Ribonuclease Inhibitor"/>
    <property type="match status" value="1"/>
</dbReference>
<dbReference type="GO" id="GO:0005929">
    <property type="term" value="C:cilium"/>
    <property type="evidence" value="ECO:0007669"/>
    <property type="project" value="TreeGrafter"/>
</dbReference>
<dbReference type="PANTHER" id="PTHR45973:SF12">
    <property type="entry name" value="DYNEIN REGULATORY COMPLEX SUBUNIT 3"/>
    <property type="match status" value="1"/>
</dbReference>
<keyword evidence="6" id="KW-0282">Flagellum</keyword>
<dbReference type="SMART" id="SM00365">
    <property type="entry name" value="LRR_SD22"/>
    <property type="match status" value="3"/>
</dbReference>
<dbReference type="Gene3D" id="3.60.60.10">
    <property type="entry name" value="Penicillin V Acylase, Chain A"/>
    <property type="match status" value="1"/>
</dbReference>
<evidence type="ECO:0000256" key="6">
    <source>
        <dbReference type="ARBA" id="ARBA00022846"/>
    </source>
</evidence>
<proteinExistence type="inferred from homology"/>